<dbReference type="OrthoDB" id="3795566at2759"/>
<feature type="compositionally biased region" description="Polar residues" evidence="1">
    <location>
        <begin position="554"/>
        <end position="566"/>
    </location>
</feature>
<dbReference type="Proteomes" id="UP000799444">
    <property type="component" value="Unassembled WGS sequence"/>
</dbReference>
<name>A0A9P4R6P2_9PLEO</name>
<evidence type="ECO:0000313" key="3">
    <source>
        <dbReference type="EMBL" id="KAF2737421.1"/>
    </source>
</evidence>
<gene>
    <name evidence="3" type="ORF">EJ04DRAFT_488070</name>
</gene>
<feature type="transmembrane region" description="Helical" evidence="2">
    <location>
        <begin position="242"/>
        <end position="266"/>
    </location>
</feature>
<keyword evidence="2" id="KW-0472">Membrane</keyword>
<evidence type="ECO:0000256" key="2">
    <source>
        <dbReference type="SAM" id="Phobius"/>
    </source>
</evidence>
<accession>A0A9P4R6P2</accession>
<sequence length="566" mass="62192">MTLRTLQRTAWLAPALSTFLAPAHAYFWTVTSRFELSMSTETYSFLDESTYYTYTSTRTIVSGVTPTATVVSTTTYERSYMDILEVSAYYPPDSVKESDLVPEDALFGDATTTTDYTGTVFYMPVTYTAPATCTSQFTFSTDESVYIPTDVVDQIQPASVITDPPTTYATWTAPPYETWYLTEGAAPITTESEYYYTEYIEHCSKPYDSSYTPGARGGGGGGGSYRTCFGSSYDYGTCALKIWIIIIAAVIPSLFLLGFIESWFWFRRLMTGRGCLRLGTISWICISLWVLCFTRSQSARSQDDQKLLREQWNAMKGSTAFKLWWKYGFRHRYPEEILGKYDRNTIGIQKPGQPPVVGIQYVPPTHYTGPPPPGGPVYFPQQGVPMMQQPYPVYFDPSKEGQSRVSEIPAPLGQQMSYPPHQQPPMAGTVQVPAPYSMTRSPPPNNASEMPSPIASEVSATPFPQHVQPHMTGSPSPPQYYMAPPGTVPANQGHQYAGPMPPQMTGSPSPVPTNVAEAPTPQSMGSPVSQPATLSRSSHPPGALSEVPAHALPSGTQATQPPHSNS</sequence>
<reference evidence="3" key="1">
    <citation type="journal article" date="2020" name="Stud. Mycol.">
        <title>101 Dothideomycetes genomes: a test case for predicting lifestyles and emergence of pathogens.</title>
        <authorList>
            <person name="Haridas S."/>
            <person name="Albert R."/>
            <person name="Binder M."/>
            <person name="Bloem J."/>
            <person name="Labutti K."/>
            <person name="Salamov A."/>
            <person name="Andreopoulos B."/>
            <person name="Baker S."/>
            <person name="Barry K."/>
            <person name="Bills G."/>
            <person name="Bluhm B."/>
            <person name="Cannon C."/>
            <person name="Castanera R."/>
            <person name="Culley D."/>
            <person name="Daum C."/>
            <person name="Ezra D."/>
            <person name="Gonzalez J."/>
            <person name="Henrissat B."/>
            <person name="Kuo A."/>
            <person name="Liang C."/>
            <person name="Lipzen A."/>
            <person name="Lutzoni F."/>
            <person name="Magnuson J."/>
            <person name="Mondo S."/>
            <person name="Nolan M."/>
            <person name="Ohm R."/>
            <person name="Pangilinan J."/>
            <person name="Park H.-J."/>
            <person name="Ramirez L."/>
            <person name="Alfaro M."/>
            <person name="Sun H."/>
            <person name="Tritt A."/>
            <person name="Yoshinaga Y."/>
            <person name="Zwiers L.-H."/>
            <person name="Turgeon B."/>
            <person name="Goodwin S."/>
            <person name="Spatafora J."/>
            <person name="Crous P."/>
            <person name="Grigoriev I."/>
        </authorList>
    </citation>
    <scope>NUCLEOTIDE SEQUENCE</scope>
    <source>
        <strain evidence="3">CBS 125425</strain>
    </source>
</reference>
<protein>
    <submittedName>
        <fullName evidence="3">Uncharacterized protein</fullName>
    </submittedName>
</protein>
<dbReference type="AlphaFoldDB" id="A0A9P4R6P2"/>
<dbReference type="EMBL" id="ML996116">
    <property type="protein sequence ID" value="KAF2737421.1"/>
    <property type="molecule type" value="Genomic_DNA"/>
</dbReference>
<evidence type="ECO:0000256" key="1">
    <source>
        <dbReference type="SAM" id="MobiDB-lite"/>
    </source>
</evidence>
<proteinExistence type="predicted"/>
<feature type="compositionally biased region" description="Polar residues" evidence="1">
    <location>
        <begin position="520"/>
        <end position="538"/>
    </location>
</feature>
<keyword evidence="2" id="KW-0812">Transmembrane</keyword>
<keyword evidence="2" id="KW-1133">Transmembrane helix</keyword>
<keyword evidence="4" id="KW-1185">Reference proteome</keyword>
<evidence type="ECO:0000313" key="4">
    <source>
        <dbReference type="Proteomes" id="UP000799444"/>
    </source>
</evidence>
<organism evidence="3 4">
    <name type="scientific">Polyplosphaeria fusca</name>
    <dbReference type="NCBI Taxonomy" id="682080"/>
    <lineage>
        <taxon>Eukaryota</taxon>
        <taxon>Fungi</taxon>
        <taxon>Dikarya</taxon>
        <taxon>Ascomycota</taxon>
        <taxon>Pezizomycotina</taxon>
        <taxon>Dothideomycetes</taxon>
        <taxon>Pleosporomycetidae</taxon>
        <taxon>Pleosporales</taxon>
        <taxon>Tetraplosphaeriaceae</taxon>
        <taxon>Polyplosphaeria</taxon>
    </lineage>
</organism>
<feature type="region of interest" description="Disordered" evidence="1">
    <location>
        <begin position="437"/>
        <end position="566"/>
    </location>
</feature>
<comment type="caution">
    <text evidence="3">The sequence shown here is derived from an EMBL/GenBank/DDBJ whole genome shotgun (WGS) entry which is preliminary data.</text>
</comment>